<accession>A0A7W7MNE3</accession>
<keyword evidence="4" id="KW-0479">Metal-binding</keyword>
<dbReference type="Gene3D" id="3.60.10.10">
    <property type="entry name" value="Endonuclease/exonuclease/phosphatase"/>
    <property type="match status" value="1"/>
</dbReference>
<dbReference type="GO" id="GO:0008311">
    <property type="term" value="F:double-stranded DNA 3'-5' DNA exonuclease activity"/>
    <property type="evidence" value="ECO:0007669"/>
    <property type="project" value="UniProtKB-EC"/>
</dbReference>
<evidence type="ECO:0000256" key="3">
    <source>
        <dbReference type="ARBA" id="ARBA00022722"/>
    </source>
</evidence>
<organism evidence="10 11">
    <name type="scientific">Actinoplanes digitatis</name>
    <dbReference type="NCBI Taxonomy" id="1868"/>
    <lineage>
        <taxon>Bacteria</taxon>
        <taxon>Bacillati</taxon>
        <taxon>Actinomycetota</taxon>
        <taxon>Actinomycetes</taxon>
        <taxon>Micromonosporales</taxon>
        <taxon>Micromonosporaceae</taxon>
        <taxon>Actinoplanes</taxon>
    </lineage>
</organism>
<keyword evidence="5" id="KW-0227">DNA damage</keyword>
<keyword evidence="6 10" id="KW-0378">Hydrolase</keyword>
<evidence type="ECO:0000256" key="4">
    <source>
        <dbReference type="ARBA" id="ARBA00022723"/>
    </source>
</evidence>
<keyword evidence="11" id="KW-1185">Reference proteome</keyword>
<keyword evidence="8" id="KW-0234">DNA repair</keyword>
<evidence type="ECO:0000256" key="7">
    <source>
        <dbReference type="ARBA" id="ARBA00022842"/>
    </source>
</evidence>
<feature type="domain" description="Endonuclease/exonuclease/phosphatase" evidence="9">
    <location>
        <begin position="6"/>
        <end position="250"/>
    </location>
</feature>
<dbReference type="GO" id="GO:0006281">
    <property type="term" value="P:DNA repair"/>
    <property type="evidence" value="ECO:0007669"/>
    <property type="project" value="UniProtKB-KW"/>
</dbReference>
<dbReference type="PANTHER" id="PTHR15822:SF4">
    <property type="entry name" value="TYROSYL-DNA PHOSPHODIESTERASE 2"/>
    <property type="match status" value="1"/>
</dbReference>
<dbReference type="EC" id="3.1.11.2" evidence="10"/>
<dbReference type="PANTHER" id="PTHR15822">
    <property type="entry name" value="TRAF AND TNF RECEPTOR-ASSOCIATED PROTEIN"/>
    <property type="match status" value="1"/>
</dbReference>
<comment type="cofactor">
    <cofactor evidence="1">
        <name>Mn(2+)</name>
        <dbReference type="ChEBI" id="CHEBI:29035"/>
    </cofactor>
</comment>
<evidence type="ECO:0000313" key="11">
    <source>
        <dbReference type="Proteomes" id="UP000578112"/>
    </source>
</evidence>
<dbReference type="GO" id="GO:0046872">
    <property type="term" value="F:metal ion binding"/>
    <property type="evidence" value="ECO:0007669"/>
    <property type="project" value="UniProtKB-KW"/>
</dbReference>
<evidence type="ECO:0000256" key="1">
    <source>
        <dbReference type="ARBA" id="ARBA00001936"/>
    </source>
</evidence>
<evidence type="ECO:0000313" key="10">
    <source>
        <dbReference type="EMBL" id="MBB4760943.1"/>
    </source>
</evidence>
<dbReference type="InterPro" id="IPR036691">
    <property type="entry name" value="Endo/exonu/phosph_ase_sf"/>
</dbReference>
<dbReference type="AlphaFoldDB" id="A0A7W7MNE3"/>
<dbReference type="InterPro" id="IPR005135">
    <property type="entry name" value="Endo/exonuclease/phosphatase"/>
</dbReference>
<dbReference type="Pfam" id="PF03372">
    <property type="entry name" value="Exo_endo_phos"/>
    <property type="match status" value="1"/>
</dbReference>
<evidence type="ECO:0000256" key="2">
    <source>
        <dbReference type="ARBA" id="ARBA00001946"/>
    </source>
</evidence>
<evidence type="ECO:0000256" key="8">
    <source>
        <dbReference type="ARBA" id="ARBA00023204"/>
    </source>
</evidence>
<dbReference type="InterPro" id="IPR051547">
    <property type="entry name" value="TDP2-like"/>
</dbReference>
<reference evidence="10 11" key="1">
    <citation type="submission" date="2020-08" db="EMBL/GenBank/DDBJ databases">
        <title>Sequencing the genomes of 1000 actinobacteria strains.</title>
        <authorList>
            <person name="Klenk H.-P."/>
        </authorList>
    </citation>
    <scope>NUCLEOTIDE SEQUENCE [LARGE SCALE GENOMIC DNA]</scope>
    <source>
        <strain evidence="10 11">DSM 43149</strain>
    </source>
</reference>
<keyword evidence="7" id="KW-0460">Magnesium</keyword>
<name>A0A7W7MNE3_9ACTN</name>
<gene>
    <name evidence="10" type="ORF">BJ971_001499</name>
</gene>
<evidence type="ECO:0000256" key="5">
    <source>
        <dbReference type="ARBA" id="ARBA00022763"/>
    </source>
</evidence>
<protein>
    <submittedName>
        <fullName evidence="10">Exodeoxyribonuclease-3</fullName>
        <ecNumber evidence="10">3.1.11.2</ecNumber>
    </submittedName>
</protein>
<evidence type="ECO:0000259" key="9">
    <source>
        <dbReference type="Pfam" id="PF03372"/>
    </source>
</evidence>
<evidence type="ECO:0000256" key="6">
    <source>
        <dbReference type="ARBA" id="ARBA00022801"/>
    </source>
</evidence>
<dbReference type="Proteomes" id="UP000578112">
    <property type="component" value="Unassembled WGS sequence"/>
</dbReference>
<dbReference type="RefSeq" id="WP_307837397.1">
    <property type="nucleotide sequence ID" value="NZ_BOMK01000037.1"/>
</dbReference>
<sequence>MTLRFLTWNIKTGGSGGRLDAALDLLRRERPDILALQELRGFPGGRMRDVARALNMTPFLARSVLGQPVAVLVRPPLRIVSWSALWWRLHHAAAVVVTPTAAGPVTVVSTHLNPFSPSRRRREARRLVARCRAAPGPVLIAGDLNSLDPGTDHAERLARLPEHYRRRHLGPDGAADTRAIAEFAAGGLTDLWQVAGEGDGLTVPTTAGGGGEFSAAGMRLDYVLATAPIAAAVTRVRVIRGAEAEYASDHYPLVVELDL</sequence>
<dbReference type="EMBL" id="JACHNH010000001">
    <property type="protein sequence ID" value="MBB4760943.1"/>
    <property type="molecule type" value="Genomic_DNA"/>
</dbReference>
<dbReference type="SUPFAM" id="SSF56219">
    <property type="entry name" value="DNase I-like"/>
    <property type="match status" value="1"/>
</dbReference>
<comment type="caution">
    <text evidence="10">The sequence shown here is derived from an EMBL/GenBank/DDBJ whole genome shotgun (WGS) entry which is preliminary data.</text>
</comment>
<comment type="cofactor">
    <cofactor evidence="2">
        <name>Mg(2+)</name>
        <dbReference type="ChEBI" id="CHEBI:18420"/>
    </cofactor>
</comment>
<keyword evidence="3" id="KW-0540">Nuclease</keyword>
<proteinExistence type="predicted"/>